<dbReference type="EMBL" id="HBIB01018095">
    <property type="protein sequence ID" value="CAE0249512.1"/>
    <property type="molecule type" value="Transcribed_RNA"/>
</dbReference>
<feature type="region of interest" description="Disordered" evidence="1">
    <location>
        <begin position="1046"/>
        <end position="1065"/>
    </location>
</feature>
<feature type="region of interest" description="Disordered" evidence="1">
    <location>
        <begin position="450"/>
        <end position="496"/>
    </location>
</feature>
<name>A0A7S3D8P3_9EUKA</name>
<feature type="compositionally biased region" description="Low complexity" evidence="1">
    <location>
        <begin position="998"/>
        <end position="1015"/>
    </location>
</feature>
<dbReference type="Gene3D" id="2.130.10.10">
    <property type="entry name" value="YVTN repeat-like/Quinoprotein amine dehydrogenase"/>
    <property type="match status" value="1"/>
</dbReference>
<feature type="region of interest" description="Disordered" evidence="1">
    <location>
        <begin position="995"/>
        <end position="1021"/>
    </location>
</feature>
<evidence type="ECO:0000313" key="2">
    <source>
        <dbReference type="EMBL" id="CAE0249512.1"/>
    </source>
</evidence>
<proteinExistence type="predicted"/>
<accession>A0A7S3D8P3</accession>
<feature type="compositionally biased region" description="Low complexity" evidence="1">
    <location>
        <begin position="731"/>
        <end position="744"/>
    </location>
</feature>
<dbReference type="InterPro" id="IPR015943">
    <property type="entry name" value="WD40/YVTN_repeat-like_dom_sf"/>
</dbReference>
<feature type="compositionally biased region" description="Low complexity" evidence="1">
    <location>
        <begin position="468"/>
        <end position="484"/>
    </location>
</feature>
<protein>
    <submittedName>
        <fullName evidence="2">Uncharacterized protein</fullName>
    </submittedName>
</protein>
<feature type="compositionally biased region" description="Basic and acidic residues" evidence="1">
    <location>
        <begin position="649"/>
        <end position="678"/>
    </location>
</feature>
<dbReference type="InterPro" id="IPR036322">
    <property type="entry name" value="WD40_repeat_dom_sf"/>
</dbReference>
<feature type="compositionally biased region" description="Basic and acidic residues" evidence="1">
    <location>
        <begin position="763"/>
        <end position="774"/>
    </location>
</feature>
<evidence type="ECO:0000256" key="1">
    <source>
        <dbReference type="SAM" id="MobiDB-lite"/>
    </source>
</evidence>
<reference evidence="2" key="1">
    <citation type="submission" date="2021-01" db="EMBL/GenBank/DDBJ databases">
        <authorList>
            <person name="Corre E."/>
            <person name="Pelletier E."/>
            <person name="Niang G."/>
            <person name="Scheremetjew M."/>
            <person name="Finn R."/>
            <person name="Kale V."/>
            <person name="Holt S."/>
            <person name="Cochrane G."/>
            <person name="Meng A."/>
            <person name="Brown T."/>
            <person name="Cohen L."/>
        </authorList>
    </citation>
    <scope>NUCLEOTIDE SEQUENCE</scope>
    <source>
        <strain evidence="2">NIES-2562</strain>
    </source>
</reference>
<feature type="region of interest" description="Disordered" evidence="1">
    <location>
        <begin position="635"/>
        <end position="791"/>
    </location>
</feature>
<dbReference type="SUPFAM" id="SSF50978">
    <property type="entry name" value="WD40 repeat-like"/>
    <property type="match status" value="1"/>
</dbReference>
<gene>
    <name evidence="2" type="ORF">PBIL07802_LOCUS11711</name>
</gene>
<organism evidence="2">
    <name type="scientific">Palpitomonas bilix</name>
    <dbReference type="NCBI Taxonomy" id="652834"/>
    <lineage>
        <taxon>Eukaryota</taxon>
        <taxon>Eukaryota incertae sedis</taxon>
    </lineage>
</organism>
<dbReference type="AlphaFoldDB" id="A0A7S3D8P3"/>
<sequence length="1164" mass="124837">MQSNDRIVTLSSGIVMIWYMQDRERSKYEVESILNTDEPVSLVTSNLEGSLIATALHNSVHVWLEDVSTKVWQKQFELNSGGRAISIAVCGMQWVACCFGENAIQVWHSDDFFATARVVRQGVLKDPHGLEQPRFYFREVAACPSRGELLAVGSDDRLRVYEVDRCGQCTKKQILHSGCGAIMSISSHEDALLVSGTHRVISWLKYRRGKYEHSHRGHLNHGEYVSCPIAFLNREEAMVGLNSGKVCHLILKGTWTMHDTNGHGQEVTAIAVVNFNCVVSTARDGTIIEWKRGARRGHWNGRVVATDIDGGITHAVAIKAGNERIEVQPHTARVSMEEKAPTTYSVGTVVPTTSGEPQVVVTCGVEESNSVDACVREEEREAAATEKVASSVCDRVSSVHVTKTDACALPGKDKQGEGTYSDPFARVVGECMSQRHMANYIDSFFISGSGEHSEQHSHHRHAPPLRVSRSAASTAAVHTSTCASPPAGGGCDGDVVSDDEEELGRLTSFVSDMVGSMTDAIRSFFIPDLDEQERVGEALSKLEKGMTRLVHLHHAQLEHLRCLSHPFPSSSASSPSTSSSSDRFLSLLSLLLSSPSPSSAAGGEEVGSTSFIAAHGRHAVRSRLSSLPLPSRLAYSDRGSVEEGGLQSEGREEGAGEKEEERQSVEEKHTSKNGKEVEKEEVEAESSSATLAETSASKEVSSGLAGDVHEEEEEEGEAEGGGEHAAEDSDVNVMSVSSTSSKTMDSVHHVVSGGEKVEEEGECGEKEGKQKMREEEEEEEEDASKSANEDENIDNAKLISAMHTSHSSLPPLSPPHLSLSDPSTAEAVSSILTYLIQASSLLSTDLCRYAGTELDSLLRIHGSEAAVSMFDSYLGEQEGMLQSCCTLDSLTHLRDSFMSSPFSSLLRVSLPYTCAYAHRYASLHTAIDARLEEWVSLEEEGKKLLSLRDSAVMLDSMTALSDRYRSACLSSPILDEMCERMEGFLSRRSHDLQHLRASSSSSTSSLHPSSSSPSLFGVVPNMKKGDTSGAASSLLLSRSSATETGISNGEVAKGGNTGSASASPLSPPPPLCVLCSPSLSTPTVPPPSAGEGGSMGVGAGEGRTADIRFAPCDCRCVCTSCFSSIRPDLSAQLEIVGVAAVMGAPPVCCPVCTSRVSAAIRVHN</sequence>
<feature type="compositionally biased region" description="Low complexity" evidence="1">
    <location>
        <begin position="685"/>
        <end position="699"/>
    </location>
</feature>
<feature type="compositionally biased region" description="Acidic residues" evidence="1">
    <location>
        <begin position="709"/>
        <end position="720"/>
    </location>
</feature>